<dbReference type="SUPFAM" id="SSF52218">
    <property type="entry name" value="Flavoproteins"/>
    <property type="match status" value="1"/>
</dbReference>
<reference evidence="2 3" key="1">
    <citation type="journal article" date="2014" name="BMC Genomics">
        <title>Comparison of environmental and isolate Sulfobacillus genomes reveals diverse carbon, sulfur, nitrogen, and hydrogen metabolisms.</title>
        <authorList>
            <person name="Justice N.B."/>
            <person name="Norman A."/>
            <person name="Brown C.T."/>
            <person name="Singh A."/>
            <person name="Thomas B.C."/>
            <person name="Banfield J.F."/>
        </authorList>
    </citation>
    <scope>NUCLEOTIDE SEQUENCE [LARGE SCALE GENOMIC DNA]</scope>
    <source>
        <strain evidence="2">AMDSBA4</strain>
    </source>
</reference>
<dbReference type="InterPro" id="IPR005025">
    <property type="entry name" value="FMN_Rdtase-like_dom"/>
</dbReference>
<evidence type="ECO:0000313" key="2">
    <source>
        <dbReference type="EMBL" id="PSR33129.1"/>
    </source>
</evidence>
<dbReference type="AlphaFoldDB" id="A0A2T2XF51"/>
<proteinExistence type="predicted"/>
<feature type="domain" description="NADPH-dependent FMN reductase-like" evidence="1">
    <location>
        <begin position="4"/>
        <end position="77"/>
    </location>
</feature>
<evidence type="ECO:0000259" key="1">
    <source>
        <dbReference type="Pfam" id="PF03358"/>
    </source>
</evidence>
<dbReference type="Proteomes" id="UP000242972">
    <property type="component" value="Unassembled WGS sequence"/>
</dbReference>
<comment type="caution">
    <text evidence="2">The sequence shown here is derived from an EMBL/GenBank/DDBJ whole genome shotgun (WGS) entry which is preliminary data.</text>
</comment>
<protein>
    <recommendedName>
        <fullName evidence="1">NADPH-dependent FMN reductase-like domain-containing protein</fullName>
    </recommendedName>
</protein>
<dbReference type="InterPro" id="IPR029039">
    <property type="entry name" value="Flavoprotein-like_sf"/>
</dbReference>
<accession>A0A2T2XF51</accession>
<name>A0A2T2XF51_9FIRM</name>
<dbReference type="Gene3D" id="3.40.50.360">
    <property type="match status" value="1"/>
</dbReference>
<dbReference type="EMBL" id="PXYW01000026">
    <property type="protein sequence ID" value="PSR33129.1"/>
    <property type="molecule type" value="Genomic_DNA"/>
</dbReference>
<dbReference type="Pfam" id="PF03358">
    <property type="entry name" value="FMN_red"/>
    <property type="match status" value="1"/>
</dbReference>
<dbReference type="GO" id="GO:0016491">
    <property type="term" value="F:oxidoreductase activity"/>
    <property type="evidence" value="ECO:0007669"/>
    <property type="project" value="InterPro"/>
</dbReference>
<sequence length="117" mass="13307">MPHFIVICGSPRLVSQSSRVCTLIAETLERLGSTARIMEINSNLLPFDPTSENEVTSSVANTLKQFKGLIWVIPEWHIFCLFQKYCRTRWIKHPSRRAMAGPISVTLCICPTFRKIA</sequence>
<organism evidence="2 3">
    <name type="scientific">Sulfobacillus benefaciens</name>
    <dbReference type="NCBI Taxonomy" id="453960"/>
    <lineage>
        <taxon>Bacteria</taxon>
        <taxon>Bacillati</taxon>
        <taxon>Bacillota</taxon>
        <taxon>Clostridia</taxon>
        <taxon>Eubacteriales</taxon>
        <taxon>Clostridiales Family XVII. Incertae Sedis</taxon>
        <taxon>Sulfobacillus</taxon>
    </lineage>
</organism>
<evidence type="ECO:0000313" key="3">
    <source>
        <dbReference type="Proteomes" id="UP000242972"/>
    </source>
</evidence>
<gene>
    <name evidence="2" type="ORF">C7B46_11185</name>
</gene>